<dbReference type="SUPFAM" id="SSF47413">
    <property type="entry name" value="lambda repressor-like DNA-binding domains"/>
    <property type="match status" value="1"/>
</dbReference>
<evidence type="ECO:0000313" key="2">
    <source>
        <dbReference type="EMBL" id="ATA79276.1"/>
    </source>
</evidence>
<dbReference type="SMART" id="SM00530">
    <property type="entry name" value="HTH_XRE"/>
    <property type="match status" value="1"/>
</dbReference>
<dbReference type="OrthoDB" id="798409at2"/>
<dbReference type="KEGG" id="cspu:CGC55_10795"/>
<name>A0A250FIP0_CAPSP</name>
<dbReference type="Gene3D" id="1.10.260.40">
    <property type="entry name" value="lambda repressor-like DNA-binding domains"/>
    <property type="match status" value="1"/>
</dbReference>
<dbReference type="RefSeq" id="WP_002678559.1">
    <property type="nucleotide sequence ID" value="NZ_CAUOVR010000043.1"/>
</dbReference>
<keyword evidence="5" id="KW-1185">Reference proteome</keyword>
<evidence type="ECO:0000313" key="6">
    <source>
        <dbReference type="Proteomes" id="UP000217334"/>
    </source>
</evidence>
<dbReference type="STRING" id="553177.CAPSP0001_0084"/>
<organism evidence="2 6">
    <name type="scientific">Capnocytophaga sputigena</name>
    <dbReference type="NCBI Taxonomy" id="1019"/>
    <lineage>
        <taxon>Bacteria</taxon>
        <taxon>Pseudomonadati</taxon>
        <taxon>Bacteroidota</taxon>
        <taxon>Flavobacteriia</taxon>
        <taxon>Flavobacteriales</taxon>
        <taxon>Flavobacteriaceae</taxon>
        <taxon>Capnocytophaga</taxon>
    </lineage>
</organism>
<dbReference type="EMBL" id="UAVP01000009">
    <property type="protein sequence ID" value="SQA76250.1"/>
    <property type="molecule type" value="Genomic_DNA"/>
</dbReference>
<accession>A0A250FIP0</accession>
<dbReference type="Proteomes" id="UP000249902">
    <property type="component" value="Unassembled WGS sequence"/>
</dbReference>
<reference evidence="4 7" key="3">
    <citation type="submission" date="2018-06" db="EMBL/GenBank/DDBJ databases">
        <authorList>
            <consortium name="Pathogen Informatics"/>
            <person name="Doyle S."/>
        </authorList>
    </citation>
    <scope>NUCLEOTIDE SEQUENCE [LARGE SCALE GENOMIC DNA]</scope>
    <source>
        <strain evidence="4 7">NCTC11653</strain>
    </source>
</reference>
<evidence type="ECO:0000313" key="7">
    <source>
        <dbReference type="Proteomes" id="UP000249902"/>
    </source>
</evidence>
<dbReference type="Proteomes" id="UP000217301">
    <property type="component" value="Chromosome"/>
</dbReference>
<dbReference type="InterPro" id="IPR001387">
    <property type="entry name" value="Cro/C1-type_HTH"/>
</dbReference>
<dbReference type="EMBL" id="CP022385">
    <property type="protein sequence ID" value="ATA84954.1"/>
    <property type="molecule type" value="Genomic_DNA"/>
</dbReference>
<feature type="domain" description="HTH cro/C1-type" evidence="1">
    <location>
        <begin position="9"/>
        <end position="64"/>
    </location>
</feature>
<gene>
    <name evidence="3" type="ORF">CGC55_10795</name>
    <name evidence="2" type="ORF">CGC59_06080</name>
    <name evidence="4" type="ORF">NCTC11653_02174</name>
</gene>
<dbReference type="Proteomes" id="UP000217334">
    <property type="component" value="Chromosome"/>
</dbReference>
<evidence type="ECO:0000313" key="3">
    <source>
        <dbReference type="EMBL" id="ATA84954.1"/>
    </source>
</evidence>
<protein>
    <submittedName>
        <fullName evidence="2 4">Transcriptional regulator</fullName>
    </submittedName>
</protein>
<dbReference type="GO" id="GO:0003677">
    <property type="term" value="F:DNA binding"/>
    <property type="evidence" value="ECO:0007669"/>
    <property type="project" value="InterPro"/>
</dbReference>
<proteinExistence type="predicted"/>
<dbReference type="InterPro" id="IPR010982">
    <property type="entry name" value="Lambda_DNA-bd_dom_sf"/>
</dbReference>
<dbReference type="Pfam" id="PF01381">
    <property type="entry name" value="HTH_3"/>
    <property type="match status" value="1"/>
</dbReference>
<sequence>MIEQPEVKIKQAREVKRVSQDFVAAQLGISTRAYSKIESGETQLTITRLNEICAILQVDPMKVLGFDDKKVFNINHNETGIGEYHLNQIPEKLIAQYEETIASLKEQIVMLKEMLNK</sequence>
<evidence type="ECO:0000313" key="4">
    <source>
        <dbReference type="EMBL" id="SQA76250.1"/>
    </source>
</evidence>
<evidence type="ECO:0000313" key="5">
    <source>
        <dbReference type="Proteomes" id="UP000217301"/>
    </source>
</evidence>
<evidence type="ECO:0000259" key="1">
    <source>
        <dbReference type="PROSITE" id="PS50943"/>
    </source>
</evidence>
<dbReference type="AlphaFoldDB" id="A0A250FIP0"/>
<dbReference type="PROSITE" id="PS50943">
    <property type="entry name" value="HTH_CROC1"/>
    <property type="match status" value="1"/>
</dbReference>
<reference evidence="5 6" key="2">
    <citation type="submission" date="2017-06" db="EMBL/GenBank/DDBJ databases">
        <title>Capnocytophaga spp. assemblies.</title>
        <authorList>
            <person name="Gulvik C.A."/>
        </authorList>
    </citation>
    <scope>NUCLEOTIDE SEQUENCE [LARGE SCALE GENOMIC DNA]</scope>
    <source>
        <strain evidence="6">H4486</strain>
        <strain evidence="5">KC1668</strain>
    </source>
</reference>
<dbReference type="EMBL" id="CP022383">
    <property type="protein sequence ID" value="ATA79276.1"/>
    <property type="molecule type" value="Genomic_DNA"/>
</dbReference>
<dbReference type="eggNOG" id="COG1396">
    <property type="taxonomic scope" value="Bacteria"/>
</dbReference>
<dbReference type="CDD" id="cd00093">
    <property type="entry name" value="HTH_XRE"/>
    <property type="match status" value="1"/>
</dbReference>
<reference evidence="2" key="1">
    <citation type="journal article" date="2017" name="Genome Announc.">
        <title>Twelve Complete Reference Genomes of Clinical Isolates in the Capnocytophaga Genus.</title>
        <authorList>
            <person name="Villarma A."/>
            <person name="Gulvik C.A."/>
            <person name="Rowe L.A."/>
            <person name="Sheth M."/>
            <person name="Juieng P."/>
            <person name="Nicholson A.C."/>
            <person name="Loparev V.N."/>
            <person name="McQuiston J.R."/>
        </authorList>
    </citation>
    <scope>NUCLEOTIDE SEQUENCE</scope>
    <source>
        <strain evidence="2">H4486</strain>
        <strain evidence="3">KC1668</strain>
    </source>
</reference>